<keyword evidence="2" id="KW-1185">Reference proteome</keyword>
<evidence type="ECO:0000313" key="2">
    <source>
        <dbReference type="Proteomes" id="UP001610563"/>
    </source>
</evidence>
<proteinExistence type="predicted"/>
<organism evidence="1 2">
    <name type="scientific">Aspergillus keveii</name>
    <dbReference type="NCBI Taxonomy" id="714993"/>
    <lineage>
        <taxon>Eukaryota</taxon>
        <taxon>Fungi</taxon>
        <taxon>Dikarya</taxon>
        <taxon>Ascomycota</taxon>
        <taxon>Pezizomycotina</taxon>
        <taxon>Eurotiomycetes</taxon>
        <taxon>Eurotiomycetidae</taxon>
        <taxon>Eurotiales</taxon>
        <taxon>Aspergillaceae</taxon>
        <taxon>Aspergillus</taxon>
        <taxon>Aspergillus subgen. Nidulantes</taxon>
    </lineage>
</organism>
<sequence length="290" mass="33308">MAASFKAIISTHSIRTSKQIPSFEIRHLNFANISIFYTDEFHSFLSRLESFTLSIKPFENGGGWAFNTSYFFPGFADCLVPWFLNNLGSVEEFTFDPSHTSPLGSGDIFQAYPHDIGLRYAEMRSLRVLTLGNTVICPELQDFLSRHLGTLRSITLQECYAIEPSDRIHPDAYAWRHFFPPLTEALAEVRKEDPSVGPTKFNVIYNNTPAKMLRLEDPPRYMDANLISRTKAKLAMEHQGPSMFYGNVDQKYGGLFHEKTTSLEEFLYGEDEREYRRFMAVVQRRTVVRG</sequence>
<dbReference type="Proteomes" id="UP001610563">
    <property type="component" value="Unassembled WGS sequence"/>
</dbReference>
<dbReference type="EMBL" id="JBFTWV010000005">
    <property type="protein sequence ID" value="KAL2800031.1"/>
    <property type="molecule type" value="Genomic_DNA"/>
</dbReference>
<protein>
    <recommendedName>
        <fullName evidence="3">F-box domain protein</fullName>
    </recommendedName>
</protein>
<evidence type="ECO:0008006" key="3">
    <source>
        <dbReference type="Google" id="ProtNLM"/>
    </source>
</evidence>
<comment type="caution">
    <text evidence="1">The sequence shown here is derived from an EMBL/GenBank/DDBJ whole genome shotgun (WGS) entry which is preliminary data.</text>
</comment>
<name>A0ABR4GM06_9EURO</name>
<accession>A0ABR4GM06</accession>
<reference evidence="1 2" key="1">
    <citation type="submission" date="2024-07" db="EMBL/GenBank/DDBJ databases">
        <title>Section-level genome sequencing and comparative genomics of Aspergillus sections Usti and Cavernicolus.</title>
        <authorList>
            <consortium name="Lawrence Berkeley National Laboratory"/>
            <person name="Nybo J.L."/>
            <person name="Vesth T.C."/>
            <person name="Theobald S."/>
            <person name="Frisvad J.C."/>
            <person name="Larsen T.O."/>
            <person name="Kjaerboelling I."/>
            <person name="Rothschild-Mancinelli K."/>
            <person name="Lyhne E.K."/>
            <person name="Kogle M.E."/>
            <person name="Barry K."/>
            <person name="Clum A."/>
            <person name="Na H."/>
            <person name="Ledsgaard L."/>
            <person name="Lin J."/>
            <person name="Lipzen A."/>
            <person name="Kuo A."/>
            <person name="Riley R."/>
            <person name="Mondo S."/>
            <person name="Labutti K."/>
            <person name="Haridas S."/>
            <person name="Pangalinan J."/>
            <person name="Salamov A.A."/>
            <person name="Simmons B.A."/>
            <person name="Magnuson J.K."/>
            <person name="Chen J."/>
            <person name="Drula E."/>
            <person name="Henrissat B."/>
            <person name="Wiebenga A."/>
            <person name="Lubbers R.J."/>
            <person name="Gomes A.C."/>
            <person name="Makela M.R."/>
            <person name="Stajich J."/>
            <person name="Grigoriev I.V."/>
            <person name="Mortensen U.H."/>
            <person name="De Vries R.P."/>
            <person name="Baker S.E."/>
            <person name="Andersen M.R."/>
        </authorList>
    </citation>
    <scope>NUCLEOTIDE SEQUENCE [LARGE SCALE GENOMIC DNA]</scope>
    <source>
        <strain evidence="1 2">CBS 209.92</strain>
    </source>
</reference>
<evidence type="ECO:0000313" key="1">
    <source>
        <dbReference type="EMBL" id="KAL2800031.1"/>
    </source>
</evidence>
<gene>
    <name evidence="1" type="ORF">BJX66DRAFT_292170</name>
</gene>